<dbReference type="GO" id="GO:0016614">
    <property type="term" value="F:oxidoreductase activity, acting on CH-OH group of donors"/>
    <property type="evidence" value="ECO:0007669"/>
    <property type="project" value="UniProtKB-ARBA"/>
</dbReference>
<evidence type="ECO:0000256" key="1">
    <source>
        <dbReference type="ARBA" id="ARBA00006484"/>
    </source>
</evidence>
<dbReference type="PRINTS" id="PR00081">
    <property type="entry name" value="GDHRDH"/>
</dbReference>
<gene>
    <name evidence="4" type="ORF">FE257_010063</name>
</gene>
<reference evidence="4" key="1">
    <citation type="journal article" date="2019" name="Beilstein J. Org. Chem.">
        <title>Nanangenines: drimane sesquiterpenoids as the dominant metabolite cohort of a novel Australian fungus, Aspergillus nanangensis.</title>
        <authorList>
            <person name="Lacey H.J."/>
            <person name="Gilchrist C.L.M."/>
            <person name="Crombie A."/>
            <person name="Kalaitzis J.A."/>
            <person name="Vuong D."/>
            <person name="Rutledge P.J."/>
            <person name="Turner P."/>
            <person name="Pitt J.I."/>
            <person name="Lacey E."/>
            <person name="Chooi Y.H."/>
            <person name="Piggott A.M."/>
        </authorList>
    </citation>
    <scope>NUCLEOTIDE SEQUENCE</scope>
    <source>
        <strain evidence="4">MST-FP2251</strain>
    </source>
</reference>
<name>A0AAD4GZP7_ASPNN</name>
<dbReference type="PRINTS" id="PR00080">
    <property type="entry name" value="SDRFAMILY"/>
</dbReference>
<keyword evidence="2" id="KW-0521">NADP</keyword>
<keyword evidence="3" id="KW-0560">Oxidoreductase</keyword>
<sequence>MTLSSPTAPWSLHGKTALITGGSRGIGRATAIHLARKGVQRVAITYVRDLASAESALAEIRKEGSVKTAIAIQADLLNPTVGPDLIAATLSGLATATIDILVNNAAVLDPINTPSVENLTLDNFQDLMQANCFAPVSIINACMPHLPAHGGGRVINISSGASKTPNPGTVVTYGASKAALDSYTRSMACLFATEKKATFNSVCVGPTETDSFRAVSQLYPKEVIDEMAKGFSAAQRVGVPEDVAYIVGFLASEEARWMNGAYVSANGGLKEVLPAIS</sequence>
<proteinExistence type="inferred from homology"/>
<dbReference type="SUPFAM" id="SSF51735">
    <property type="entry name" value="NAD(P)-binding Rossmann-fold domains"/>
    <property type="match status" value="1"/>
</dbReference>
<evidence type="ECO:0000313" key="4">
    <source>
        <dbReference type="EMBL" id="KAF9893893.1"/>
    </source>
</evidence>
<keyword evidence="5" id="KW-1185">Reference proteome</keyword>
<dbReference type="Gene3D" id="3.40.50.720">
    <property type="entry name" value="NAD(P)-binding Rossmann-like Domain"/>
    <property type="match status" value="1"/>
</dbReference>
<dbReference type="Proteomes" id="UP001194746">
    <property type="component" value="Unassembled WGS sequence"/>
</dbReference>
<evidence type="ECO:0000256" key="3">
    <source>
        <dbReference type="ARBA" id="ARBA00023002"/>
    </source>
</evidence>
<dbReference type="EMBL" id="VCAU01000006">
    <property type="protein sequence ID" value="KAF9893893.1"/>
    <property type="molecule type" value="Genomic_DNA"/>
</dbReference>
<comment type="caution">
    <text evidence="4">The sequence shown here is derived from an EMBL/GenBank/DDBJ whole genome shotgun (WGS) entry which is preliminary data.</text>
</comment>
<dbReference type="AlphaFoldDB" id="A0AAD4GZP7"/>
<reference evidence="4" key="2">
    <citation type="submission" date="2020-02" db="EMBL/GenBank/DDBJ databases">
        <authorList>
            <person name="Gilchrist C.L.M."/>
            <person name="Chooi Y.-H."/>
        </authorList>
    </citation>
    <scope>NUCLEOTIDE SEQUENCE</scope>
    <source>
        <strain evidence="4">MST-FP2251</strain>
    </source>
</reference>
<dbReference type="PANTHER" id="PTHR48107:SF7">
    <property type="entry name" value="RE15974P"/>
    <property type="match status" value="1"/>
</dbReference>
<evidence type="ECO:0000313" key="5">
    <source>
        <dbReference type="Proteomes" id="UP001194746"/>
    </source>
</evidence>
<dbReference type="Pfam" id="PF13561">
    <property type="entry name" value="adh_short_C2"/>
    <property type="match status" value="1"/>
</dbReference>
<accession>A0AAD4GZP7</accession>
<dbReference type="FunFam" id="3.40.50.720:FF:000084">
    <property type="entry name" value="Short-chain dehydrogenase reductase"/>
    <property type="match status" value="1"/>
</dbReference>
<comment type="similarity">
    <text evidence="1">Belongs to the short-chain dehydrogenases/reductases (SDR) family.</text>
</comment>
<dbReference type="CDD" id="cd05233">
    <property type="entry name" value="SDR_c"/>
    <property type="match status" value="1"/>
</dbReference>
<evidence type="ECO:0000256" key="2">
    <source>
        <dbReference type="ARBA" id="ARBA00022857"/>
    </source>
</evidence>
<protein>
    <submittedName>
        <fullName evidence="4">Uncharacterized protein</fullName>
    </submittedName>
</protein>
<dbReference type="InterPro" id="IPR002347">
    <property type="entry name" value="SDR_fam"/>
</dbReference>
<dbReference type="PANTHER" id="PTHR48107">
    <property type="entry name" value="NADPH-DEPENDENT ALDEHYDE REDUCTASE-LIKE PROTEIN, CHLOROPLASTIC-RELATED"/>
    <property type="match status" value="1"/>
</dbReference>
<organism evidence="4 5">
    <name type="scientific">Aspergillus nanangensis</name>
    <dbReference type="NCBI Taxonomy" id="2582783"/>
    <lineage>
        <taxon>Eukaryota</taxon>
        <taxon>Fungi</taxon>
        <taxon>Dikarya</taxon>
        <taxon>Ascomycota</taxon>
        <taxon>Pezizomycotina</taxon>
        <taxon>Eurotiomycetes</taxon>
        <taxon>Eurotiomycetidae</taxon>
        <taxon>Eurotiales</taxon>
        <taxon>Aspergillaceae</taxon>
        <taxon>Aspergillus</taxon>
        <taxon>Aspergillus subgen. Circumdati</taxon>
    </lineage>
</organism>
<dbReference type="InterPro" id="IPR036291">
    <property type="entry name" value="NAD(P)-bd_dom_sf"/>
</dbReference>